<accession>A0A077L1I6</accession>
<dbReference type="EMBL" id="JAHWXT010000002">
    <property type="protein sequence ID" value="MCF0264493.1"/>
    <property type="molecule type" value="Genomic_DNA"/>
</dbReference>
<name>A0A077L1I6_ACIGI</name>
<keyword evidence="3" id="KW-1003">Cell membrane</keyword>
<evidence type="ECO:0000256" key="6">
    <source>
        <dbReference type="ARBA" id="ARBA00022989"/>
    </source>
</evidence>
<dbReference type="NCBIfam" id="TIGR01410">
    <property type="entry name" value="tatB"/>
    <property type="match status" value="1"/>
</dbReference>
<evidence type="ECO:0000256" key="7">
    <source>
        <dbReference type="ARBA" id="ARBA00023010"/>
    </source>
</evidence>
<dbReference type="Pfam" id="PF02416">
    <property type="entry name" value="TatA_B_E"/>
    <property type="match status" value="1"/>
</dbReference>
<evidence type="ECO:0000256" key="3">
    <source>
        <dbReference type="ARBA" id="ARBA00022475"/>
    </source>
</evidence>
<keyword evidence="8" id="KW-0472">Membrane</keyword>
<dbReference type="InterPro" id="IPR003369">
    <property type="entry name" value="TatA/B/E"/>
</dbReference>
<keyword evidence="4" id="KW-0812">Transmembrane</keyword>
<dbReference type="GO" id="GO:0016020">
    <property type="term" value="C:membrane"/>
    <property type="evidence" value="ECO:0007669"/>
    <property type="project" value="InterPro"/>
</dbReference>
<comment type="subcellular location">
    <subcellularLocation>
        <location evidence="1">Membrane</location>
        <topology evidence="1">Single-pass membrane protein</topology>
    </subcellularLocation>
</comment>
<evidence type="ECO:0000256" key="4">
    <source>
        <dbReference type="ARBA" id="ARBA00022692"/>
    </source>
</evidence>
<sequence length="138" mass="15876">MFNISFGELLAFAVIALIILGPEKLPQTLRVGLLKYRALKNNLNKIQLELENELELLELKRIMQEELLKIKQNEELLKQQLAQMQHEIQSVHSAVAIAHQAPPYPTHDYVYQISARELKVPFLIYTTSSNILREDQAA</sequence>
<dbReference type="Proteomes" id="UP000887320">
    <property type="component" value="Unassembled WGS sequence"/>
</dbReference>
<dbReference type="PRINTS" id="PR01506">
    <property type="entry name" value="TATBPROTEIN"/>
</dbReference>
<evidence type="ECO:0000313" key="9">
    <source>
        <dbReference type="EMBL" id="MCF0264493.1"/>
    </source>
</evidence>
<dbReference type="AlphaFoldDB" id="A0A077L1I6"/>
<dbReference type="KEGG" id="agu:AS4_33250"/>
<keyword evidence="5" id="KW-0653">Protein transport</keyword>
<gene>
    <name evidence="9" type="primary">tatB</name>
    <name evidence="9" type="ORF">KW868_08455</name>
</gene>
<dbReference type="STRING" id="106649.GCA_000829655_03162"/>
<dbReference type="InterPro" id="IPR018448">
    <property type="entry name" value="TatB"/>
</dbReference>
<keyword evidence="2" id="KW-0813">Transport</keyword>
<comment type="caution">
    <text evidence="9">The sequence shown here is derived from an EMBL/GenBank/DDBJ whole genome shotgun (WGS) entry which is preliminary data.</text>
</comment>
<proteinExistence type="predicted"/>
<evidence type="ECO:0000256" key="1">
    <source>
        <dbReference type="ARBA" id="ARBA00004167"/>
    </source>
</evidence>
<reference evidence="9" key="1">
    <citation type="submission" date="2021-07" db="EMBL/GenBank/DDBJ databases">
        <authorList>
            <person name="Fernandez M."/>
            <person name="Pereira P."/>
            <person name="Torres Tejerizo G.A."/>
            <person name="Gonzalez P."/>
            <person name="Agostini E."/>
        </authorList>
    </citation>
    <scope>NUCLEOTIDE SEQUENCE</scope>
    <source>
        <strain evidence="9">SFC 500-1A</strain>
    </source>
</reference>
<organism evidence="9 10">
    <name type="scientific">Acinetobacter guillouiae</name>
    <name type="common">Acinetobacter genomosp. 11</name>
    <dbReference type="NCBI Taxonomy" id="106649"/>
    <lineage>
        <taxon>Bacteria</taxon>
        <taxon>Pseudomonadati</taxon>
        <taxon>Pseudomonadota</taxon>
        <taxon>Gammaproteobacteria</taxon>
        <taxon>Moraxellales</taxon>
        <taxon>Moraxellaceae</taxon>
        <taxon>Acinetobacter</taxon>
    </lineage>
</organism>
<evidence type="ECO:0000256" key="8">
    <source>
        <dbReference type="ARBA" id="ARBA00023136"/>
    </source>
</evidence>
<keyword evidence="6" id="KW-1133">Transmembrane helix</keyword>
<dbReference type="GeneID" id="67745350"/>
<dbReference type="GO" id="GO:0043953">
    <property type="term" value="P:protein transport by the Tat complex"/>
    <property type="evidence" value="ECO:0007669"/>
    <property type="project" value="InterPro"/>
</dbReference>
<dbReference type="RefSeq" id="WP_004823389.1">
    <property type="nucleotide sequence ID" value="NZ_AP014630.1"/>
</dbReference>
<evidence type="ECO:0000256" key="2">
    <source>
        <dbReference type="ARBA" id="ARBA00022448"/>
    </source>
</evidence>
<protein>
    <submittedName>
        <fullName evidence="9">Sec-independent protein translocase protein TatB</fullName>
    </submittedName>
</protein>
<dbReference type="Gene3D" id="1.20.5.3310">
    <property type="match status" value="1"/>
</dbReference>
<dbReference type="GO" id="GO:0008320">
    <property type="term" value="F:protein transmembrane transporter activity"/>
    <property type="evidence" value="ECO:0007669"/>
    <property type="project" value="InterPro"/>
</dbReference>
<evidence type="ECO:0000256" key="5">
    <source>
        <dbReference type="ARBA" id="ARBA00022927"/>
    </source>
</evidence>
<keyword evidence="7" id="KW-0811">Translocation</keyword>
<evidence type="ECO:0000313" key="10">
    <source>
        <dbReference type="Proteomes" id="UP000887320"/>
    </source>
</evidence>